<dbReference type="eggNOG" id="COG0840">
    <property type="taxonomic scope" value="Bacteria"/>
</dbReference>
<dbReference type="HOGENOM" id="CLU_000445_107_20_9"/>
<name>H6LHD6_ACEWD</name>
<feature type="domain" description="Methyl-accepting transducer" evidence="6">
    <location>
        <begin position="448"/>
        <end position="677"/>
    </location>
</feature>
<evidence type="ECO:0000256" key="3">
    <source>
        <dbReference type="PROSITE-ProRule" id="PRU00284"/>
    </source>
</evidence>
<feature type="transmembrane region" description="Helical" evidence="5">
    <location>
        <begin position="12"/>
        <end position="35"/>
    </location>
</feature>
<dbReference type="SUPFAM" id="SSF158472">
    <property type="entry name" value="HAMP domain-like"/>
    <property type="match status" value="1"/>
</dbReference>
<dbReference type="Proteomes" id="UP000007177">
    <property type="component" value="Chromosome"/>
</dbReference>
<dbReference type="PROSITE" id="PS50885">
    <property type="entry name" value="HAMP"/>
    <property type="match status" value="2"/>
</dbReference>
<evidence type="ECO:0000256" key="2">
    <source>
        <dbReference type="ARBA" id="ARBA00029447"/>
    </source>
</evidence>
<evidence type="ECO:0000259" key="6">
    <source>
        <dbReference type="PROSITE" id="PS50111"/>
    </source>
</evidence>
<protein>
    <submittedName>
        <fullName evidence="8">Methyl-accepting chemotaxis sensory transducer</fullName>
    </submittedName>
</protein>
<dbReference type="CDD" id="cd11386">
    <property type="entry name" value="MCP_signal"/>
    <property type="match status" value="1"/>
</dbReference>
<keyword evidence="5" id="KW-0472">Membrane</keyword>
<dbReference type="FunFam" id="1.10.287.950:FF:000001">
    <property type="entry name" value="Methyl-accepting chemotaxis sensory transducer"/>
    <property type="match status" value="1"/>
</dbReference>
<keyword evidence="1" id="KW-0145">Chemotaxis</keyword>
<evidence type="ECO:0000259" key="7">
    <source>
        <dbReference type="PROSITE" id="PS50885"/>
    </source>
</evidence>
<comment type="similarity">
    <text evidence="2">Belongs to the methyl-accepting chemotaxis (MCP) protein family.</text>
</comment>
<organism evidence="8 9">
    <name type="scientific">Acetobacterium woodii (strain ATCC 29683 / DSM 1030 / JCM 2381 / KCTC 1655 / WB1)</name>
    <dbReference type="NCBI Taxonomy" id="931626"/>
    <lineage>
        <taxon>Bacteria</taxon>
        <taxon>Bacillati</taxon>
        <taxon>Bacillota</taxon>
        <taxon>Clostridia</taxon>
        <taxon>Eubacteriales</taxon>
        <taxon>Eubacteriaceae</taxon>
        <taxon>Acetobacterium</taxon>
    </lineage>
</organism>
<dbReference type="Gene3D" id="1.10.287.950">
    <property type="entry name" value="Methyl-accepting chemotaxis protein"/>
    <property type="match status" value="1"/>
</dbReference>
<keyword evidence="9" id="KW-1185">Reference proteome</keyword>
<dbReference type="InterPro" id="IPR003660">
    <property type="entry name" value="HAMP_dom"/>
</dbReference>
<dbReference type="STRING" id="931626.Awo_c29120"/>
<evidence type="ECO:0000256" key="1">
    <source>
        <dbReference type="ARBA" id="ARBA00022500"/>
    </source>
</evidence>
<evidence type="ECO:0000256" key="4">
    <source>
        <dbReference type="SAM" id="Coils"/>
    </source>
</evidence>
<dbReference type="GO" id="GO:0004888">
    <property type="term" value="F:transmembrane signaling receptor activity"/>
    <property type="evidence" value="ECO:0007669"/>
    <property type="project" value="InterPro"/>
</dbReference>
<dbReference type="SMART" id="SM00283">
    <property type="entry name" value="MA"/>
    <property type="match status" value="1"/>
</dbReference>
<dbReference type="SUPFAM" id="SSF58104">
    <property type="entry name" value="Methyl-accepting chemotaxis protein (MCP) signaling domain"/>
    <property type="match status" value="1"/>
</dbReference>
<dbReference type="GO" id="GO:0007165">
    <property type="term" value="P:signal transduction"/>
    <property type="evidence" value="ECO:0007669"/>
    <property type="project" value="UniProtKB-KW"/>
</dbReference>
<dbReference type="Pfam" id="PF12729">
    <property type="entry name" value="4HB_MCP_1"/>
    <property type="match status" value="1"/>
</dbReference>
<dbReference type="EMBL" id="CP002987">
    <property type="protein sequence ID" value="AFA49646.1"/>
    <property type="molecule type" value="Genomic_DNA"/>
</dbReference>
<dbReference type="CDD" id="cd06225">
    <property type="entry name" value="HAMP"/>
    <property type="match status" value="1"/>
</dbReference>
<reference evidence="8 9" key="2">
    <citation type="journal article" date="2012" name="PLoS ONE">
        <title>An ancient pathway combining carbon dioxide fixation with the generation and utilization of a sodium ion gradient for ATP synthesis.</title>
        <authorList>
            <person name="Poehlein A."/>
            <person name="Schmidt S."/>
            <person name="Kaster A.K."/>
            <person name="Goenrich M."/>
            <person name="Vollmers J."/>
            <person name="Thurmer A."/>
            <person name="Bertsch J."/>
            <person name="Schuchmann K."/>
            <person name="Voigt B."/>
            <person name="Hecker M."/>
            <person name="Daniel R."/>
            <person name="Thauer R.K."/>
            <person name="Gottschalk G."/>
            <person name="Muller V."/>
        </authorList>
    </citation>
    <scope>NUCLEOTIDE SEQUENCE [LARGE SCALE GENOMIC DNA]</scope>
    <source>
        <strain evidence="9">ATCC 29683 / DSM 1030 / JCM 2381 / KCTC 1655 / WB1</strain>
    </source>
</reference>
<dbReference type="Gene3D" id="1.20.120.1530">
    <property type="match status" value="1"/>
</dbReference>
<keyword evidence="5" id="KW-1133">Transmembrane helix</keyword>
<dbReference type="PANTHER" id="PTHR43531:SF11">
    <property type="entry name" value="METHYL-ACCEPTING CHEMOTAXIS PROTEIN 3"/>
    <property type="match status" value="1"/>
</dbReference>
<evidence type="ECO:0000313" key="9">
    <source>
        <dbReference type="Proteomes" id="UP000007177"/>
    </source>
</evidence>
<feature type="transmembrane region" description="Helical" evidence="5">
    <location>
        <begin position="193"/>
        <end position="217"/>
    </location>
</feature>
<evidence type="ECO:0000256" key="5">
    <source>
        <dbReference type="SAM" id="Phobius"/>
    </source>
</evidence>
<keyword evidence="5" id="KW-0812">Transmembrane</keyword>
<feature type="domain" description="HAMP" evidence="7">
    <location>
        <begin position="215"/>
        <end position="267"/>
    </location>
</feature>
<sequence>MKWIYDLKITPKLLISFIFVALISGIVGMVGIAAIQSISSSSISAHTDSIYAIHTTDDLWSNYQEMRYNAMDMIFENTPSELTQHVKIMNDHLDAINSLISEFEPTIKSDLTKTAFIDFKAANQEFEKELNTLNNLALENKDAEALALMDESGSATKAFDTVLSRLKQVSDTEMLRASDRLGETTQEAQTSTILMIIITVVGILLAILLGLFLSSIIGKPIQKVSKTLKEMSIGQFNTRLKINRNDEIGEMAASADTFSDQLQSVVIATMKQLSHGDISATLETRGEHDELVPALQQIIFSIKGLINETTRLSQAAVAGNLKTRGNTAIFQGSYCEIISGFNATLDAVIHPLTEASKTLNELSLGNLNALMVGDYCGDHAQIKDSLNGTITFLKRVITEINETLAEMGQGNFNQEITSEYSGDFQTIKQALNNINANLSHTMSEINVAALQVDMGAKQISDGGQALSQGTTEQASSIQELTASIEEISTETSQNAVNANEANKLAIDVRSNAELGNQQMEKMIEAMENINQSSNNISKIIKVIDDIAFQTNILALNAAVEAARAGQHGKGFAVVAEEVRSLAARSAEAAKETTALIEGSIVKVNIGTKIADDTAASLKEILIQIDKVADLVATIAQASTNQASEIGQVTQGIGQVSTVVQTNSATAEESAAASEELSNQAELLKAMIDRFELKTTNPPNNRSNISYITPRETVIRSAKPQIILDTADKY</sequence>
<dbReference type="PROSITE" id="PS50111">
    <property type="entry name" value="CHEMOTAXIS_TRANSDUC_2"/>
    <property type="match status" value="1"/>
</dbReference>
<dbReference type="GO" id="GO:0005886">
    <property type="term" value="C:plasma membrane"/>
    <property type="evidence" value="ECO:0007669"/>
    <property type="project" value="TreeGrafter"/>
</dbReference>
<dbReference type="InterPro" id="IPR024478">
    <property type="entry name" value="HlyB_4HB_MCP"/>
</dbReference>
<keyword evidence="4" id="KW-0175">Coiled coil</keyword>
<dbReference type="PRINTS" id="PR00260">
    <property type="entry name" value="CHEMTRNSDUCR"/>
</dbReference>
<dbReference type="KEGG" id="awo:Awo_c29120"/>
<feature type="domain" description="HAMP" evidence="7">
    <location>
        <begin position="391"/>
        <end position="443"/>
    </location>
</feature>
<dbReference type="Pfam" id="PF18947">
    <property type="entry name" value="HAMP_2"/>
    <property type="match status" value="2"/>
</dbReference>
<dbReference type="AlphaFoldDB" id="H6LHD6"/>
<dbReference type="Pfam" id="PF00015">
    <property type="entry name" value="MCPsignal"/>
    <property type="match status" value="1"/>
</dbReference>
<evidence type="ECO:0000313" key="8">
    <source>
        <dbReference type="EMBL" id="AFA49646.1"/>
    </source>
</evidence>
<keyword evidence="3" id="KW-0807">Transducer</keyword>
<accession>H6LHD6</accession>
<dbReference type="Pfam" id="PF00672">
    <property type="entry name" value="HAMP"/>
    <property type="match status" value="1"/>
</dbReference>
<dbReference type="SMART" id="SM00304">
    <property type="entry name" value="HAMP"/>
    <property type="match status" value="2"/>
</dbReference>
<dbReference type="PANTHER" id="PTHR43531">
    <property type="entry name" value="PROTEIN ICFG"/>
    <property type="match status" value="1"/>
</dbReference>
<dbReference type="InterPro" id="IPR004090">
    <property type="entry name" value="Chemotax_Me-accpt_rcpt"/>
</dbReference>
<gene>
    <name evidence="8" type="ordered locus">Awo_c29120</name>
</gene>
<feature type="coiled-coil region" evidence="4">
    <location>
        <begin position="119"/>
        <end position="146"/>
    </location>
</feature>
<proteinExistence type="inferred from homology"/>
<dbReference type="RefSeq" id="WP_014357243.1">
    <property type="nucleotide sequence ID" value="NC_016894.1"/>
</dbReference>
<dbReference type="InterPro" id="IPR051310">
    <property type="entry name" value="MCP_chemotaxis"/>
</dbReference>
<dbReference type="InterPro" id="IPR004089">
    <property type="entry name" value="MCPsignal_dom"/>
</dbReference>
<dbReference type="GO" id="GO:0006935">
    <property type="term" value="P:chemotaxis"/>
    <property type="evidence" value="ECO:0007669"/>
    <property type="project" value="UniProtKB-KW"/>
</dbReference>
<reference evidence="9" key="1">
    <citation type="submission" date="2011-07" db="EMBL/GenBank/DDBJ databases">
        <title>Complete genome sequence of Acetobacterium woodii.</title>
        <authorList>
            <person name="Poehlein A."/>
            <person name="Schmidt S."/>
            <person name="Kaster A.-K."/>
            <person name="Goenrich M."/>
            <person name="Vollmers J."/>
            <person name="Thuermer A."/>
            <person name="Gottschalk G."/>
            <person name="Thauer R.K."/>
            <person name="Daniel R."/>
            <person name="Mueller V."/>
        </authorList>
    </citation>
    <scope>NUCLEOTIDE SEQUENCE [LARGE SCALE GENOMIC DNA]</scope>
    <source>
        <strain evidence="9">ATCC 29683 / DSM 1030 / JCM 2381 / KCTC 1655 / WB1</strain>
    </source>
</reference>
<dbReference type="OrthoDB" id="1776073at2"/>